<dbReference type="AlphaFoldDB" id="A0AA36D3E6"/>
<proteinExistence type="inferred from homology"/>
<dbReference type="Gene3D" id="3.30.200.20">
    <property type="entry name" value="Phosphorylase Kinase, domain 1"/>
    <property type="match status" value="1"/>
</dbReference>
<name>A0AA36D3E6_9BILA</name>
<accession>A0AA36D3E6</accession>
<keyword evidence="15" id="KW-1185">Reference proteome</keyword>
<dbReference type="PROSITE" id="PS00108">
    <property type="entry name" value="PROTEIN_KINASE_ST"/>
    <property type="match status" value="1"/>
</dbReference>
<evidence type="ECO:0000313" key="15">
    <source>
        <dbReference type="Proteomes" id="UP001177023"/>
    </source>
</evidence>
<dbReference type="PANTHER" id="PTHR24356">
    <property type="entry name" value="SERINE/THREONINE-PROTEIN KINASE"/>
    <property type="match status" value="1"/>
</dbReference>
<evidence type="ECO:0000256" key="3">
    <source>
        <dbReference type="ARBA" id="ARBA00022527"/>
    </source>
</evidence>
<dbReference type="GO" id="GO:0005524">
    <property type="term" value="F:ATP binding"/>
    <property type="evidence" value="ECO:0007669"/>
    <property type="project" value="UniProtKB-UniRule"/>
</dbReference>
<feature type="binding site" evidence="11">
    <location>
        <position position="61"/>
    </location>
    <ligand>
        <name>ATP</name>
        <dbReference type="ChEBI" id="CHEBI:30616"/>
    </ligand>
</feature>
<comment type="catalytic activity">
    <reaction evidence="9">
        <text>L-threonyl-[protein] + ATP = O-phospho-L-threonyl-[protein] + ADP + H(+)</text>
        <dbReference type="Rhea" id="RHEA:46608"/>
        <dbReference type="Rhea" id="RHEA-COMP:11060"/>
        <dbReference type="Rhea" id="RHEA-COMP:11605"/>
        <dbReference type="ChEBI" id="CHEBI:15378"/>
        <dbReference type="ChEBI" id="CHEBI:30013"/>
        <dbReference type="ChEBI" id="CHEBI:30616"/>
        <dbReference type="ChEBI" id="CHEBI:61977"/>
        <dbReference type="ChEBI" id="CHEBI:456216"/>
        <dbReference type="EC" id="2.7.11.1"/>
    </reaction>
</comment>
<dbReference type="GO" id="GO:0004674">
    <property type="term" value="F:protein serine/threonine kinase activity"/>
    <property type="evidence" value="ECO:0007669"/>
    <property type="project" value="UniProtKB-KW"/>
</dbReference>
<evidence type="ECO:0000259" key="13">
    <source>
        <dbReference type="PROSITE" id="PS50011"/>
    </source>
</evidence>
<keyword evidence="7 11" id="KW-0067">ATP-binding</keyword>
<comment type="similarity">
    <text evidence="12">Belongs to the protein kinase superfamily.</text>
</comment>
<feature type="non-terminal residue" evidence="14">
    <location>
        <position position="410"/>
    </location>
</feature>
<dbReference type="InterPro" id="IPR017441">
    <property type="entry name" value="Protein_kinase_ATP_BS"/>
</dbReference>
<comment type="catalytic activity">
    <reaction evidence="10">
        <text>L-seryl-[protein] + ATP = O-phospho-L-seryl-[protein] + ADP + H(+)</text>
        <dbReference type="Rhea" id="RHEA:17989"/>
        <dbReference type="Rhea" id="RHEA-COMP:9863"/>
        <dbReference type="Rhea" id="RHEA-COMP:11604"/>
        <dbReference type="ChEBI" id="CHEBI:15378"/>
        <dbReference type="ChEBI" id="CHEBI:29999"/>
        <dbReference type="ChEBI" id="CHEBI:30616"/>
        <dbReference type="ChEBI" id="CHEBI:83421"/>
        <dbReference type="ChEBI" id="CHEBI:456216"/>
        <dbReference type="EC" id="2.7.11.1"/>
    </reaction>
</comment>
<gene>
    <name evidence="14" type="ORF">MSPICULIGERA_LOCUS17404</name>
</gene>
<evidence type="ECO:0000256" key="11">
    <source>
        <dbReference type="PROSITE-ProRule" id="PRU10141"/>
    </source>
</evidence>
<dbReference type="CDD" id="cd00180">
    <property type="entry name" value="PKc"/>
    <property type="match status" value="1"/>
</dbReference>
<evidence type="ECO:0000256" key="12">
    <source>
        <dbReference type="RuleBase" id="RU000304"/>
    </source>
</evidence>
<dbReference type="Gene3D" id="1.10.510.10">
    <property type="entry name" value="Transferase(Phosphotransferase) domain 1"/>
    <property type="match status" value="1"/>
</dbReference>
<dbReference type="EC" id="2.7.11.1" evidence="1"/>
<keyword evidence="3 12" id="KW-0723">Serine/threonine-protein kinase</keyword>
<dbReference type="InterPro" id="IPR050236">
    <property type="entry name" value="Ser_Thr_kinase_AGC"/>
</dbReference>
<feature type="domain" description="Protein kinase" evidence="13">
    <location>
        <begin position="33"/>
        <end position="314"/>
    </location>
</feature>
<evidence type="ECO:0000256" key="1">
    <source>
        <dbReference type="ARBA" id="ARBA00012513"/>
    </source>
</evidence>
<evidence type="ECO:0000256" key="10">
    <source>
        <dbReference type="ARBA" id="ARBA00048679"/>
    </source>
</evidence>
<dbReference type="SMART" id="SM00220">
    <property type="entry name" value="S_TKc"/>
    <property type="match status" value="1"/>
</dbReference>
<keyword evidence="4" id="KW-0808">Transferase</keyword>
<evidence type="ECO:0000256" key="2">
    <source>
        <dbReference type="ARBA" id="ARBA00022148"/>
    </source>
</evidence>
<dbReference type="InterPro" id="IPR000719">
    <property type="entry name" value="Prot_kinase_dom"/>
</dbReference>
<comment type="caution">
    <text evidence="14">The sequence shown here is derived from an EMBL/GenBank/DDBJ whole genome shotgun (WGS) entry which is preliminary data.</text>
</comment>
<organism evidence="14 15">
    <name type="scientific">Mesorhabditis spiculigera</name>
    <dbReference type="NCBI Taxonomy" id="96644"/>
    <lineage>
        <taxon>Eukaryota</taxon>
        <taxon>Metazoa</taxon>
        <taxon>Ecdysozoa</taxon>
        <taxon>Nematoda</taxon>
        <taxon>Chromadorea</taxon>
        <taxon>Rhabditida</taxon>
        <taxon>Rhabditina</taxon>
        <taxon>Rhabditomorpha</taxon>
        <taxon>Rhabditoidea</taxon>
        <taxon>Rhabditidae</taxon>
        <taxon>Mesorhabditinae</taxon>
        <taxon>Mesorhabditis</taxon>
    </lineage>
</organism>
<dbReference type="PROSITE" id="PS00107">
    <property type="entry name" value="PROTEIN_KINASE_ATP"/>
    <property type="match status" value="1"/>
</dbReference>
<dbReference type="PANTHER" id="PTHR24356:SF1">
    <property type="entry name" value="SERINE_THREONINE-PROTEIN KINASE GREATWALL"/>
    <property type="match status" value="1"/>
</dbReference>
<protein>
    <recommendedName>
        <fullName evidence="2">Serine/threonine-protein kinase greatwall</fullName>
        <ecNumber evidence="1">2.7.11.1</ecNumber>
    </recommendedName>
    <alternativeName>
        <fullName evidence="8">Microtubule-associated serine/threonine-protein kinase-like</fullName>
    </alternativeName>
</protein>
<dbReference type="SUPFAM" id="SSF56112">
    <property type="entry name" value="Protein kinase-like (PK-like)"/>
    <property type="match status" value="1"/>
</dbReference>
<evidence type="ECO:0000256" key="5">
    <source>
        <dbReference type="ARBA" id="ARBA00022741"/>
    </source>
</evidence>
<reference evidence="14" key="1">
    <citation type="submission" date="2023-06" db="EMBL/GenBank/DDBJ databases">
        <authorList>
            <person name="Delattre M."/>
        </authorList>
    </citation>
    <scope>NUCLEOTIDE SEQUENCE</scope>
    <source>
        <strain evidence="14">AF72</strain>
    </source>
</reference>
<dbReference type="InterPro" id="IPR008271">
    <property type="entry name" value="Ser/Thr_kinase_AS"/>
</dbReference>
<evidence type="ECO:0000256" key="6">
    <source>
        <dbReference type="ARBA" id="ARBA00022777"/>
    </source>
</evidence>
<evidence type="ECO:0000256" key="7">
    <source>
        <dbReference type="ARBA" id="ARBA00022840"/>
    </source>
</evidence>
<evidence type="ECO:0000313" key="14">
    <source>
        <dbReference type="EMBL" id="CAJ0579174.1"/>
    </source>
</evidence>
<keyword evidence="5 11" id="KW-0547">Nucleotide-binding</keyword>
<dbReference type="EMBL" id="CATQJA010002655">
    <property type="protein sequence ID" value="CAJ0579174.1"/>
    <property type="molecule type" value="Genomic_DNA"/>
</dbReference>
<dbReference type="Proteomes" id="UP001177023">
    <property type="component" value="Unassembled WGS sequence"/>
</dbReference>
<dbReference type="Pfam" id="PF00069">
    <property type="entry name" value="Pkinase"/>
    <property type="match status" value="1"/>
</dbReference>
<keyword evidence="6" id="KW-0418">Kinase</keyword>
<dbReference type="InterPro" id="IPR011009">
    <property type="entry name" value="Kinase-like_dom_sf"/>
</dbReference>
<dbReference type="PROSITE" id="PS50011">
    <property type="entry name" value="PROTEIN_KINASE_DOM"/>
    <property type="match status" value="1"/>
</dbReference>
<sequence length="410" mass="46303">MLGRVAMLNATNAPHRQRHKALSQTGGRRYDSFTLGKRLGSGTFGLVYTATDAKRRPIALKIVKLQHLKSVRATLEPIQVETQSWRASNGHHNVVKLYACKRVGNTFYFSMEEAATDVYTLTTAIDDKQHRLPEPIVQRLMAQALDGLLFIHSQGVIHRDIKPDNMLLSRDGRVLLADFGWSKALPLGEKAMTRGGTAEYLGPECFLDSRSYTHSRDLWALGMCMYEWIVGNNYLLERMQGNYKGYKQKVAFLERNDALFPRCSQSTALMRTGITPSALAVLRGLLAMSPEARLGYSEEDPRKVYAALMDMPFFNKVKQRAIPVEMVAKACVLKRRQDPELMKRDMEQLDEWEKAALPSEYDHLFAQFEWSCDALPETATGVRENNKMPFPPIPDFVAEKVGRASGVAQL</sequence>
<dbReference type="GO" id="GO:0035556">
    <property type="term" value="P:intracellular signal transduction"/>
    <property type="evidence" value="ECO:0007669"/>
    <property type="project" value="TreeGrafter"/>
</dbReference>
<evidence type="ECO:0000256" key="9">
    <source>
        <dbReference type="ARBA" id="ARBA00047899"/>
    </source>
</evidence>
<evidence type="ECO:0000256" key="8">
    <source>
        <dbReference type="ARBA" id="ARBA00033099"/>
    </source>
</evidence>
<evidence type="ECO:0000256" key="4">
    <source>
        <dbReference type="ARBA" id="ARBA00022679"/>
    </source>
</evidence>